<dbReference type="Pfam" id="PF01569">
    <property type="entry name" value="PAP2"/>
    <property type="match status" value="1"/>
</dbReference>
<dbReference type="AlphaFoldDB" id="A0A2T0W814"/>
<dbReference type="Proteomes" id="UP000238205">
    <property type="component" value="Unassembled WGS sequence"/>
</dbReference>
<accession>A0A2T0W814</accession>
<evidence type="ECO:0000313" key="3">
    <source>
        <dbReference type="EMBL" id="PRY82861.1"/>
    </source>
</evidence>
<feature type="transmembrane region" description="Helical" evidence="1">
    <location>
        <begin position="36"/>
        <end position="53"/>
    </location>
</feature>
<dbReference type="PANTHER" id="PTHR14969">
    <property type="entry name" value="SPHINGOSINE-1-PHOSPHATE PHOSPHOHYDROLASE"/>
    <property type="match status" value="1"/>
</dbReference>
<proteinExistence type="predicted"/>
<feature type="transmembrane region" description="Helical" evidence="1">
    <location>
        <begin position="12"/>
        <end position="30"/>
    </location>
</feature>
<gene>
    <name evidence="3" type="ORF">CLV38_10871</name>
</gene>
<feature type="transmembrane region" description="Helical" evidence="1">
    <location>
        <begin position="86"/>
        <end position="117"/>
    </location>
</feature>
<dbReference type="SUPFAM" id="SSF48317">
    <property type="entry name" value="Acid phosphatase/Vanadium-dependent haloperoxidase"/>
    <property type="match status" value="1"/>
</dbReference>
<dbReference type="InterPro" id="IPR036938">
    <property type="entry name" value="PAP2/HPO_sf"/>
</dbReference>
<dbReference type="Gene3D" id="1.20.144.10">
    <property type="entry name" value="Phosphatidic acid phosphatase type 2/haloperoxidase"/>
    <property type="match status" value="1"/>
</dbReference>
<reference evidence="3 4" key="1">
    <citation type="submission" date="2018-03" db="EMBL/GenBank/DDBJ databases">
        <title>Genomic Encyclopedia of Archaeal and Bacterial Type Strains, Phase II (KMG-II): from individual species to whole genera.</title>
        <authorList>
            <person name="Goeker M."/>
        </authorList>
    </citation>
    <scope>NUCLEOTIDE SEQUENCE [LARGE SCALE GENOMIC DNA]</scope>
    <source>
        <strain evidence="3 4">DSM 13175</strain>
    </source>
</reference>
<protein>
    <submittedName>
        <fullName evidence="3">PAP2 superfamily protein</fullName>
    </submittedName>
</protein>
<dbReference type="SMART" id="SM00014">
    <property type="entry name" value="acidPPc"/>
    <property type="match status" value="1"/>
</dbReference>
<dbReference type="CDD" id="cd01610">
    <property type="entry name" value="PAP2_like"/>
    <property type="match status" value="1"/>
</dbReference>
<name>A0A2T0W814_9LACT</name>
<evidence type="ECO:0000313" key="4">
    <source>
        <dbReference type="Proteomes" id="UP000238205"/>
    </source>
</evidence>
<dbReference type="RefSeq" id="WP_170068822.1">
    <property type="nucleotide sequence ID" value="NZ_PVTO01000008.1"/>
</dbReference>
<evidence type="ECO:0000256" key="1">
    <source>
        <dbReference type="SAM" id="Phobius"/>
    </source>
</evidence>
<keyword evidence="1" id="KW-0812">Transmembrane</keyword>
<keyword evidence="4" id="KW-1185">Reference proteome</keyword>
<dbReference type="PANTHER" id="PTHR14969:SF13">
    <property type="entry name" value="AT30094P"/>
    <property type="match status" value="1"/>
</dbReference>
<dbReference type="EMBL" id="PVTO01000008">
    <property type="protein sequence ID" value="PRY82861.1"/>
    <property type="molecule type" value="Genomic_DNA"/>
</dbReference>
<organism evidence="3 4">
    <name type="scientific">Alkalibacterium olivapovliticus</name>
    <dbReference type="NCBI Taxonomy" id="99907"/>
    <lineage>
        <taxon>Bacteria</taxon>
        <taxon>Bacillati</taxon>
        <taxon>Bacillota</taxon>
        <taxon>Bacilli</taxon>
        <taxon>Lactobacillales</taxon>
        <taxon>Carnobacteriaceae</taxon>
        <taxon>Alkalibacterium</taxon>
    </lineage>
</organism>
<feature type="domain" description="Phosphatidic acid phosphatase type 2/haloperoxidase" evidence="2">
    <location>
        <begin position="34"/>
        <end position="144"/>
    </location>
</feature>
<keyword evidence="1" id="KW-1133">Transmembrane helix</keyword>
<comment type="caution">
    <text evidence="3">The sequence shown here is derived from an EMBL/GenBank/DDBJ whole genome shotgun (WGS) entry which is preliminary data.</text>
</comment>
<evidence type="ECO:0000259" key="2">
    <source>
        <dbReference type="SMART" id="SM00014"/>
    </source>
</evidence>
<dbReference type="InterPro" id="IPR000326">
    <property type="entry name" value="PAP2/HPO"/>
</dbReference>
<keyword evidence="1" id="KW-0472">Membrane</keyword>
<sequence>MYAKVINQLNRVITRSVYATYPVVLILLVYWGDSRFWRVLLAPSISFVLVSVFRNMINAPRPYEVTGVTPIIQKDTQGKSFPSRHVFSVFVIATTFYFISQPLGIVLMVMGCVLAILRVIGGVHYARDVIAGAIIGIISGVLGFYF</sequence>
<feature type="transmembrane region" description="Helical" evidence="1">
    <location>
        <begin position="129"/>
        <end position="145"/>
    </location>
</feature>